<dbReference type="Proteomes" id="UP000076842">
    <property type="component" value="Unassembled WGS sequence"/>
</dbReference>
<name>A0A165JAT0_9BASI</name>
<keyword evidence="3" id="KW-1185">Reference proteome</keyword>
<proteinExistence type="predicted"/>
<evidence type="ECO:0000256" key="1">
    <source>
        <dbReference type="SAM" id="Phobius"/>
    </source>
</evidence>
<dbReference type="EMBL" id="KV423922">
    <property type="protein sequence ID" value="KZT61598.1"/>
    <property type="molecule type" value="Genomic_DNA"/>
</dbReference>
<evidence type="ECO:0000313" key="2">
    <source>
        <dbReference type="EMBL" id="KZT61598.1"/>
    </source>
</evidence>
<dbReference type="AlphaFoldDB" id="A0A165JAT0"/>
<sequence>MTFGLVLTAYNLWVSRKPTVSGRPPLTRFGFAVGLICWPAVMVEYLAGDYRRAKSHFQAAITSDERALESWHGLAACLETGGAADRQAAMDTYNICVVLCDRDDNPALDRLRILRSISKNTSSNGEDEPFTSDMAVLPPIMASAREPGVLLPTIARVLGQVKGHFVFEATGTSCFHTKMNVRRLASHTVIMAWSRNLLQQWGPGCFFLHLYAKMGQ</sequence>
<feature type="transmembrane region" description="Helical" evidence="1">
    <location>
        <begin position="29"/>
        <end position="47"/>
    </location>
</feature>
<evidence type="ECO:0000313" key="3">
    <source>
        <dbReference type="Proteomes" id="UP000076842"/>
    </source>
</evidence>
<gene>
    <name evidence="2" type="ORF">CALCODRAFT_506158</name>
</gene>
<dbReference type="Gene3D" id="1.25.40.10">
    <property type="entry name" value="Tetratricopeptide repeat domain"/>
    <property type="match status" value="1"/>
</dbReference>
<dbReference type="InParanoid" id="A0A165JAT0"/>
<reference evidence="2 3" key="1">
    <citation type="journal article" date="2016" name="Mol. Biol. Evol.">
        <title>Comparative Genomics of Early-Diverging Mushroom-Forming Fungi Provides Insights into the Origins of Lignocellulose Decay Capabilities.</title>
        <authorList>
            <person name="Nagy L.G."/>
            <person name="Riley R."/>
            <person name="Tritt A."/>
            <person name="Adam C."/>
            <person name="Daum C."/>
            <person name="Floudas D."/>
            <person name="Sun H."/>
            <person name="Yadav J.S."/>
            <person name="Pangilinan J."/>
            <person name="Larsson K.H."/>
            <person name="Matsuura K."/>
            <person name="Barry K."/>
            <person name="Labutti K."/>
            <person name="Kuo R."/>
            <person name="Ohm R.A."/>
            <person name="Bhattacharya S.S."/>
            <person name="Shirouzu T."/>
            <person name="Yoshinaga Y."/>
            <person name="Martin F.M."/>
            <person name="Grigoriev I.V."/>
            <person name="Hibbett D.S."/>
        </authorList>
    </citation>
    <scope>NUCLEOTIDE SEQUENCE [LARGE SCALE GENOMIC DNA]</scope>
    <source>
        <strain evidence="2 3">HHB12733</strain>
    </source>
</reference>
<protein>
    <recommendedName>
        <fullName evidence="4">TPR-like protein</fullName>
    </recommendedName>
</protein>
<organism evidence="2 3">
    <name type="scientific">Calocera cornea HHB12733</name>
    <dbReference type="NCBI Taxonomy" id="1353952"/>
    <lineage>
        <taxon>Eukaryota</taxon>
        <taxon>Fungi</taxon>
        <taxon>Dikarya</taxon>
        <taxon>Basidiomycota</taxon>
        <taxon>Agaricomycotina</taxon>
        <taxon>Dacrymycetes</taxon>
        <taxon>Dacrymycetales</taxon>
        <taxon>Dacrymycetaceae</taxon>
        <taxon>Calocera</taxon>
    </lineage>
</organism>
<keyword evidence="1" id="KW-0472">Membrane</keyword>
<keyword evidence="1" id="KW-1133">Transmembrane helix</keyword>
<keyword evidence="1" id="KW-0812">Transmembrane</keyword>
<evidence type="ECO:0008006" key="4">
    <source>
        <dbReference type="Google" id="ProtNLM"/>
    </source>
</evidence>
<dbReference type="InterPro" id="IPR011990">
    <property type="entry name" value="TPR-like_helical_dom_sf"/>
</dbReference>
<accession>A0A165JAT0</accession>